<dbReference type="RefSeq" id="WP_117297452.1">
    <property type="nucleotide sequence ID" value="NZ_QVQT02000001.1"/>
</dbReference>
<dbReference type="PANTHER" id="PTHR33387:SF3">
    <property type="entry name" value="DUF985 DOMAIN-CONTAINING PROTEIN"/>
    <property type="match status" value="1"/>
</dbReference>
<dbReference type="EMBL" id="QVQT01000001">
    <property type="protein sequence ID" value="RFU18228.1"/>
    <property type="molecule type" value="Genomic_DNA"/>
</dbReference>
<evidence type="ECO:0000259" key="1">
    <source>
        <dbReference type="Pfam" id="PF06172"/>
    </source>
</evidence>
<accession>A0A372ITL3</accession>
<gene>
    <name evidence="2" type="ORF">D0Y96_01230</name>
</gene>
<keyword evidence="3" id="KW-1185">Reference proteome</keyword>
<name>A0A372ITL3_9BACT</name>
<dbReference type="AlphaFoldDB" id="A0A372ITL3"/>
<dbReference type="InterPro" id="IPR039935">
    <property type="entry name" value="YML079W-like"/>
</dbReference>
<dbReference type="OrthoDB" id="9798288at2"/>
<proteinExistence type="predicted"/>
<dbReference type="Gene3D" id="2.60.120.10">
    <property type="entry name" value="Jelly Rolls"/>
    <property type="match status" value="1"/>
</dbReference>
<sequence>MTADEIKALLNLEPHPREGGFFVETWKSDETIPVDTLPSRYHGPRHAGTAIYYLLEPGTFSEIHRLSSDEVFHFYLGDPVEMVQLAPDGSGRTIVIGSDLKQGMQPQVLAPKGVWQGSRLLPGGRFALLGCTVSPGFDYADYEAGSRVELLHRYPQYREHIEALTRVEAFGLF</sequence>
<organism evidence="2 3">
    <name type="scientific">Paracidobacterium acidisoli</name>
    <dbReference type="NCBI Taxonomy" id="2303751"/>
    <lineage>
        <taxon>Bacteria</taxon>
        <taxon>Pseudomonadati</taxon>
        <taxon>Acidobacteriota</taxon>
        <taxon>Terriglobia</taxon>
        <taxon>Terriglobales</taxon>
        <taxon>Acidobacteriaceae</taxon>
        <taxon>Paracidobacterium</taxon>
    </lineage>
</organism>
<feature type="domain" description="DUF985" evidence="1">
    <location>
        <begin position="8"/>
        <end position="143"/>
    </location>
</feature>
<comment type="caution">
    <text evidence="2">The sequence shown here is derived from an EMBL/GenBank/DDBJ whole genome shotgun (WGS) entry which is preliminary data.</text>
</comment>
<evidence type="ECO:0000313" key="3">
    <source>
        <dbReference type="Proteomes" id="UP000264702"/>
    </source>
</evidence>
<reference evidence="2 3" key="1">
    <citation type="submission" date="2018-08" db="EMBL/GenBank/DDBJ databases">
        <title>Acidipila sp. 4G-K13, an acidobacterium isolated from forest soil.</title>
        <authorList>
            <person name="Gao Z.-H."/>
            <person name="Qiu L.-H."/>
        </authorList>
    </citation>
    <scope>NUCLEOTIDE SEQUENCE [LARGE SCALE GENOMIC DNA]</scope>
    <source>
        <strain evidence="2 3">4G-K13</strain>
    </source>
</reference>
<evidence type="ECO:0000313" key="2">
    <source>
        <dbReference type="EMBL" id="RFU18228.1"/>
    </source>
</evidence>
<dbReference type="SUPFAM" id="SSF51182">
    <property type="entry name" value="RmlC-like cupins"/>
    <property type="match status" value="1"/>
</dbReference>
<dbReference type="Pfam" id="PF06172">
    <property type="entry name" value="Cupin_5"/>
    <property type="match status" value="1"/>
</dbReference>
<dbReference type="InterPro" id="IPR009327">
    <property type="entry name" value="Cupin_DUF985"/>
</dbReference>
<dbReference type="InterPro" id="IPR011051">
    <property type="entry name" value="RmlC_Cupin_sf"/>
</dbReference>
<dbReference type="Proteomes" id="UP000264702">
    <property type="component" value="Unassembled WGS sequence"/>
</dbReference>
<protein>
    <submittedName>
        <fullName evidence="2">Cupin domain-containing protein</fullName>
    </submittedName>
</protein>
<dbReference type="PANTHER" id="PTHR33387">
    <property type="entry name" value="RMLC-LIKE JELLY ROLL FOLD PROTEIN"/>
    <property type="match status" value="1"/>
</dbReference>
<dbReference type="CDD" id="cd06121">
    <property type="entry name" value="cupin_YML079wp"/>
    <property type="match status" value="1"/>
</dbReference>
<dbReference type="InterPro" id="IPR014710">
    <property type="entry name" value="RmlC-like_jellyroll"/>
</dbReference>